<dbReference type="Gene3D" id="1.50.10.100">
    <property type="entry name" value="Chondroitin AC/alginate lyase"/>
    <property type="match status" value="1"/>
</dbReference>
<dbReference type="Proteomes" id="UP000003167">
    <property type="component" value="Unassembled WGS sequence"/>
</dbReference>
<keyword evidence="8" id="KW-1185">Reference proteome</keyword>
<dbReference type="EMBL" id="AGEK01000016">
    <property type="protein sequence ID" value="EHO73117.1"/>
    <property type="molecule type" value="Genomic_DNA"/>
</dbReference>
<feature type="domain" description="Heparinase II/III-like C-terminal" evidence="6">
    <location>
        <begin position="389"/>
        <end position="512"/>
    </location>
</feature>
<evidence type="ECO:0000256" key="4">
    <source>
        <dbReference type="ARBA" id="ARBA00023239"/>
    </source>
</evidence>
<dbReference type="HOGENOM" id="CLU_023844_0_0_10"/>
<evidence type="ECO:0000313" key="8">
    <source>
        <dbReference type="Proteomes" id="UP000003167"/>
    </source>
</evidence>
<keyword evidence="2 5" id="KW-0732">Signal</keyword>
<evidence type="ECO:0000256" key="3">
    <source>
        <dbReference type="ARBA" id="ARBA00022764"/>
    </source>
</evidence>
<protein>
    <recommendedName>
        <fullName evidence="6">Heparinase II/III-like C-terminal domain-containing protein</fullName>
    </recommendedName>
</protein>
<feature type="chain" id="PRO_5003550450" description="Heparinase II/III-like C-terminal domain-containing protein" evidence="5">
    <location>
        <begin position="23"/>
        <end position="607"/>
    </location>
</feature>
<proteinExistence type="predicted"/>
<dbReference type="InterPro" id="IPR012480">
    <property type="entry name" value="Hepar_II_III_C"/>
</dbReference>
<evidence type="ECO:0000256" key="1">
    <source>
        <dbReference type="ARBA" id="ARBA00004418"/>
    </source>
</evidence>
<evidence type="ECO:0000259" key="6">
    <source>
        <dbReference type="Pfam" id="PF07940"/>
    </source>
</evidence>
<dbReference type="Gene3D" id="2.70.98.70">
    <property type="match status" value="1"/>
</dbReference>
<reference evidence="7 8" key="1">
    <citation type="submission" date="2011-12" db="EMBL/GenBank/DDBJ databases">
        <title>The Genome Sequence of Prevotella maculosa OT 289.</title>
        <authorList>
            <consortium name="The Broad Institute Genome Sequencing Platform"/>
            <person name="Earl A."/>
            <person name="Ward D."/>
            <person name="Feldgarden M."/>
            <person name="Gevers D."/>
            <person name="Izard J."/>
            <person name="Blanton J.M."/>
            <person name="Mathney J."/>
            <person name="Tanner A.C."/>
            <person name="Dewhirst F.E."/>
            <person name="Young S.K."/>
            <person name="Zeng Q."/>
            <person name="Gargeya S."/>
            <person name="Fitzgerald M."/>
            <person name="Haas B."/>
            <person name="Abouelleil A."/>
            <person name="Alvarado L."/>
            <person name="Arachchi H.M."/>
            <person name="Berlin A."/>
            <person name="Chapman S.B."/>
            <person name="Gearin G."/>
            <person name="Goldberg J."/>
            <person name="Griggs A."/>
            <person name="Gujja S."/>
            <person name="Hansen M."/>
            <person name="Heiman D."/>
            <person name="Howarth C."/>
            <person name="Larimer J."/>
            <person name="Lui A."/>
            <person name="MacDonald P.J.P."/>
            <person name="McCowen C."/>
            <person name="Montmayeur A."/>
            <person name="Murphy C."/>
            <person name="Neiman D."/>
            <person name="Pearson M."/>
            <person name="Priest M."/>
            <person name="Roberts A."/>
            <person name="Saif S."/>
            <person name="Shea T."/>
            <person name="Sisk P."/>
            <person name="Stolte C."/>
            <person name="Sykes S."/>
            <person name="Wortman J."/>
            <person name="Nusbaum C."/>
            <person name="Birren B."/>
        </authorList>
    </citation>
    <scope>NUCLEOTIDE SEQUENCE [LARGE SCALE GENOMIC DNA]</scope>
    <source>
        <strain evidence="7 8">OT 289</strain>
    </source>
</reference>
<dbReference type="PATRIC" id="fig|999422.3.peg.726"/>
<feature type="signal peptide" evidence="5">
    <location>
        <begin position="1"/>
        <end position="22"/>
    </location>
</feature>
<dbReference type="Pfam" id="PF07940">
    <property type="entry name" value="Hepar_II_III_C"/>
    <property type="match status" value="1"/>
</dbReference>
<comment type="caution">
    <text evidence="7">The sequence shown here is derived from an EMBL/GenBank/DDBJ whole genome shotgun (WGS) entry which is preliminary data.</text>
</comment>
<organism evidence="7 8">
    <name type="scientific">Segatella maculosa OT 289</name>
    <dbReference type="NCBI Taxonomy" id="999422"/>
    <lineage>
        <taxon>Bacteria</taxon>
        <taxon>Pseudomonadati</taxon>
        <taxon>Bacteroidota</taxon>
        <taxon>Bacteroidia</taxon>
        <taxon>Bacteroidales</taxon>
        <taxon>Prevotellaceae</taxon>
        <taxon>Segatella</taxon>
    </lineage>
</organism>
<dbReference type="PANTHER" id="PTHR39210">
    <property type="entry name" value="HEPARIN-SULFATE LYASE"/>
    <property type="match status" value="1"/>
</dbReference>
<comment type="subcellular location">
    <subcellularLocation>
        <location evidence="1">Periplasm</location>
    </subcellularLocation>
</comment>
<dbReference type="RefSeq" id="WP_008564457.1">
    <property type="nucleotide sequence ID" value="NZ_JH594501.1"/>
</dbReference>
<keyword evidence="4" id="KW-0456">Lyase</keyword>
<dbReference type="InterPro" id="IPR008929">
    <property type="entry name" value="Chondroitin_lyas"/>
</dbReference>
<name>H1HKL6_9BACT</name>
<dbReference type="PANTHER" id="PTHR39210:SF1">
    <property type="entry name" value="HEPARIN-SULFATE LYASE"/>
    <property type="match status" value="1"/>
</dbReference>
<dbReference type="SUPFAM" id="SSF48230">
    <property type="entry name" value="Chondroitin AC/alginate lyase"/>
    <property type="match status" value="1"/>
</dbReference>
<dbReference type="GO" id="GO:0042597">
    <property type="term" value="C:periplasmic space"/>
    <property type="evidence" value="ECO:0007669"/>
    <property type="project" value="UniProtKB-SubCell"/>
</dbReference>
<evidence type="ECO:0000313" key="7">
    <source>
        <dbReference type="EMBL" id="EHO73117.1"/>
    </source>
</evidence>
<dbReference type="GO" id="GO:0016829">
    <property type="term" value="F:lyase activity"/>
    <property type="evidence" value="ECO:0007669"/>
    <property type="project" value="UniProtKB-KW"/>
</dbReference>
<evidence type="ECO:0000256" key="5">
    <source>
        <dbReference type="SAM" id="SignalP"/>
    </source>
</evidence>
<dbReference type="STRING" id="999422.HMPREF9944_00710"/>
<evidence type="ECO:0000256" key="2">
    <source>
        <dbReference type="ARBA" id="ARBA00022729"/>
    </source>
</evidence>
<accession>H1HKL6</accession>
<gene>
    <name evidence="7" type="ORF">HMPREF9944_00710</name>
</gene>
<dbReference type="AlphaFoldDB" id="H1HKL6"/>
<sequence length="607" mass="68998">MKTRPRTLLLLLLCMACTAVSAQLSMPRASSTYWRDSVPQAMRQSYITYGAQYAGQPWPTIPDSVFGEFKHTGNRTHYERLCFQKRTRLAALALAEIIEGKGRFIPDLKCGLENLFSEPWWGIPAHYGHDRPLSTDQNVDLFNAETAGLAAWINYMLGEALGSGLRQTIDKEVRRRLLIPALKTDYWWKHSRMNWTPWICSNWLTAVLISENDAARKAEALRQITAALQYFADEYPSDGGCDEGTFYWDRAAASLFDCLQLMQAANLTVPASLPKEKIKAMAAYIYKMYIGNGYCVNFADAHDNRSVVQLNVLYPFALWAGDKTMRRYAAWIAKEKDFFHRPSTLFAASGNFPTLGRELFLLSNLHQLQAERPAEPLLENVWLPDLQIMTARNNNKKHGFYVAMKGGTNAESHNHNDVGSFIVYADAQPLLIDVGVGEYTSATFSADRYKLWTMQSAYHNLPKINGIDQHGGEIYRATRVEYHPKSLAMDIAPAYPASAQVTSWQRKVELKAGETVVVTEDYRLSEWKEPQRIMLMTPILPTISRSGVLQLGKHRLLYPSQQVVITIEDVSERMDSLLKSVWGPHLYRIVMTVNNKKTRNKIIYCLQ</sequence>
<keyword evidence="3" id="KW-0574">Periplasm</keyword>